<dbReference type="EMBL" id="ALQA01000019">
    <property type="protein sequence ID" value="EJZ09803.1"/>
    <property type="molecule type" value="Genomic_DNA"/>
</dbReference>
<evidence type="ECO:0000256" key="2">
    <source>
        <dbReference type="ARBA" id="ARBA00023125"/>
    </source>
</evidence>
<organism evidence="6 7">
    <name type="scientific">Mycolicibacterium vaccae ATCC 25954</name>
    <dbReference type="NCBI Taxonomy" id="1194972"/>
    <lineage>
        <taxon>Bacteria</taxon>
        <taxon>Bacillati</taxon>
        <taxon>Actinomycetota</taxon>
        <taxon>Actinomycetes</taxon>
        <taxon>Mycobacteriales</taxon>
        <taxon>Mycobacteriaceae</taxon>
        <taxon>Mycolicibacterium</taxon>
    </lineage>
</organism>
<dbReference type="InterPro" id="IPR050109">
    <property type="entry name" value="HTH-type_TetR-like_transc_reg"/>
</dbReference>
<evidence type="ECO:0000256" key="1">
    <source>
        <dbReference type="ARBA" id="ARBA00023015"/>
    </source>
</evidence>
<dbReference type="PRINTS" id="PR00455">
    <property type="entry name" value="HTHTETR"/>
</dbReference>
<evidence type="ECO:0000259" key="5">
    <source>
        <dbReference type="PROSITE" id="PS50977"/>
    </source>
</evidence>
<keyword evidence="7" id="KW-1185">Reference proteome</keyword>
<comment type="caution">
    <text evidence="6">The sequence shown here is derived from an EMBL/GenBank/DDBJ whole genome shotgun (WGS) entry which is preliminary data.</text>
</comment>
<dbReference type="Proteomes" id="UP000006072">
    <property type="component" value="Unassembled WGS sequence"/>
</dbReference>
<keyword evidence="1" id="KW-0805">Transcription regulation</keyword>
<evidence type="ECO:0000313" key="7">
    <source>
        <dbReference type="Proteomes" id="UP000006072"/>
    </source>
</evidence>
<dbReference type="SUPFAM" id="SSF46689">
    <property type="entry name" value="Homeodomain-like"/>
    <property type="match status" value="1"/>
</dbReference>
<feature type="domain" description="HTH tetR-type" evidence="5">
    <location>
        <begin position="19"/>
        <end position="78"/>
    </location>
</feature>
<evidence type="ECO:0000256" key="3">
    <source>
        <dbReference type="ARBA" id="ARBA00023163"/>
    </source>
</evidence>
<dbReference type="AlphaFoldDB" id="K0V4Q7"/>
<dbReference type="InterPro" id="IPR009057">
    <property type="entry name" value="Homeodomain-like_sf"/>
</dbReference>
<name>K0V4Q7_MYCVA</name>
<evidence type="ECO:0000313" key="6">
    <source>
        <dbReference type="EMBL" id="EJZ09803.1"/>
    </source>
</evidence>
<evidence type="ECO:0000256" key="4">
    <source>
        <dbReference type="PROSITE-ProRule" id="PRU00335"/>
    </source>
</evidence>
<feature type="DNA-binding region" description="H-T-H motif" evidence="4">
    <location>
        <begin position="41"/>
        <end position="60"/>
    </location>
</feature>
<dbReference type="Gene3D" id="1.10.357.10">
    <property type="entry name" value="Tetracycline Repressor, domain 2"/>
    <property type="match status" value="1"/>
</dbReference>
<dbReference type="Pfam" id="PF00440">
    <property type="entry name" value="TetR_N"/>
    <property type="match status" value="1"/>
</dbReference>
<dbReference type="PANTHER" id="PTHR30055">
    <property type="entry name" value="HTH-TYPE TRANSCRIPTIONAL REGULATOR RUTR"/>
    <property type="match status" value="1"/>
</dbReference>
<dbReference type="InterPro" id="IPR001647">
    <property type="entry name" value="HTH_TetR"/>
</dbReference>
<dbReference type="PATRIC" id="fig|1194972.3.peg.2201"/>
<dbReference type="GO" id="GO:0000976">
    <property type="term" value="F:transcription cis-regulatory region binding"/>
    <property type="evidence" value="ECO:0007669"/>
    <property type="project" value="TreeGrafter"/>
</dbReference>
<dbReference type="PANTHER" id="PTHR30055:SF234">
    <property type="entry name" value="HTH-TYPE TRANSCRIPTIONAL REGULATOR BETI"/>
    <property type="match status" value="1"/>
</dbReference>
<dbReference type="SUPFAM" id="SSF48498">
    <property type="entry name" value="Tetracyclin repressor-like, C-terminal domain"/>
    <property type="match status" value="1"/>
</dbReference>
<proteinExistence type="predicted"/>
<dbReference type="InterPro" id="IPR036271">
    <property type="entry name" value="Tet_transcr_reg_TetR-rel_C_sf"/>
</dbReference>
<dbReference type="PROSITE" id="PS50977">
    <property type="entry name" value="HTH_TETR_2"/>
    <property type="match status" value="1"/>
</dbReference>
<sequence>MGAADAAAPASRRPRVDAQRNRSALLAAAKVVFAAAGVDAPAKDIADRAGVGVGTLYRHFPQRADLAKAVLDSEIDDCAQAGPALSAEHEPGLALQKWLLRYTAFLATKDGLASALASGSTSFDTLRNHILDTLEPTLRALLDAATADGQIRPDVGPRQLMYAVAKLCLPAAGEPADDRQKMVAVLLDGLRYGA</sequence>
<keyword evidence="3" id="KW-0804">Transcription</keyword>
<dbReference type="Pfam" id="PF21597">
    <property type="entry name" value="TetR_C_43"/>
    <property type="match status" value="1"/>
</dbReference>
<reference evidence="6 7" key="1">
    <citation type="journal article" date="2012" name="J. Bacteriol.">
        <title>Complete Genome Sequence of Mycobacterium vaccae Type Strain ATCC 25954.</title>
        <authorList>
            <person name="Ho Y.S."/>
            <person name="Adroub S.A."/>
            <person name="Abadi M."/>
            <person name="Al Alwan B."/>
            <person name="Alkhateeb R."/>
            <person name="Gao G."/>
            <person name="Ragab A."/>
            <person name="Ali S."/>
            <person name="van Soolingen D."/>
            <person name="Bitter W."/>
            <person name="Pain A."/>
            <person name="Abdallah A.M."/>
        </authorList>
    </citation>
    <scope>NUCLEOTIDE SEQUENCE [LARGE SCALE GENOMIC DNA]</scope>
    <source>
        <strain evidence="6 7">ATCC 25954</strain>
    </source>
</reference>
<protein>
    <submittedName>
        <fullName evidence="6">TetR family transcriptional regulator</fullName>
    </submittedName>
</protein>
<dbReference type="GO" id="GO:0003700">
    <property type="term" value="F:DNA-binding transcription factor activity"/>
    <property type="evidence" value="ECO:0007669"/>
    <property type="project" value="TreeGrafter"/>
</dbReference>
<dbReference type="HOGENOM" id="CLU_069356_17_1_11"/>
<dbReference type="eggNOG" id="COG1309">
    <property type="taxonomic scope" value="Bacteria"/>
</dbReference>
<dbReference type="InterPro" id="IPR049445">
    <property type="entry name" value="TetR_SbtR-like_C"/>
</dbReference>
<gene>
    <name evidence="6" type="ORF">MVAC_10992</name>
</gene>
<accession>K0V4Q7</accession>
<keyword evidence="2 4" id="KW-0238">DNA-binding</keyword>